<reference evidence="6 7" key="2">
    <citation type="submission" date="2017-08" db="EMBL/GenBank/DDBJ databases">
        <title>WGS of novel Burkholderia cepaca complex species.</title>
        <authorList>
            <person name="Lipuma J."/>
            <person name="Spilker T."/>
        </authorList>
    </citation>
    <scope>NUCLEOTIDE SEQUENCE [LARGE SCALE GENOMIC DNA]</scope>
    <source>
        <strain evidence="6 7">AU17325</strain>
    </source>
</reference>
<evidence type="ECO:0000313" key="6">
    <source>
        <dbReference type="EMBL" id="OXI32019.1"/>
    </source>
</evidence>
<proteinExistence type="inferred from homology"/>
<dbReference type="SUPFAM" id="SSF53850">
    <property type="entry name" value="Periplasmic binding protein-like II"/>
    <property type="match status" value="1"/>
</dbReference>
<dbReference type="AlphaFoldDB" id="A0A228HQ35"/>
<comment type="caution">
    <text evidence="6">The sequence shown here is derived from an EMBL/GenBank/DDBJ whole genome shotgun (WGS) entry which is preliminary data.</text>
</comment>
<dbReference type="PANTHER" id="PTHR30537:SF5">
    <property type="entry name" value="HTH-TYPE TRANSCRIPTIONAL ACTIVATOR TTDR-RELATED"/>
    <property type="match status" value="1"/>
</dbReference>
<dbReference type="RefSeq" id="WP_089454585.1">
    <property type="nucleotide sequence ID" value="NZ_NKFA01000040.1"/>
</dbReference>
<reference evidence="7" key="1">
    <citation type="submission" date="2017-06" db="EMBL/GenBank/DDBJ databases">
        <authorList>
            <person name="LiPuma J."/>
            <person name="Spilker T."/>
        </authorList>
    </citation>
    <scope>NUCLEOTIDE SEQUENCE [LARGE SCALE GENOMIC DNA]</scope>
    <source>
        <strain evidence="7">AU17325</strain>
    </source>
</reference>
<dbReference type="GO" id="GO:0003677">
    <property type="term" value="F:DNA binding"/>
    <property type="evidence" value="ECO:0007669"/>
    <property type="project" value="UniProtKB-KW"/>
</dbReference>
<dbReference type="Pfam" id="PF00126">
    <property type="entry name" value="HTH_1"/>
    <property type="match status" value="1"/>
</dbReference>
<gene>
    <name evidence="6" type="ORF">CFB84_40795</name>
</gene>
<organism evidence="6 7">
    <name type="scientific">Burkholderia aenigmatica</name>
    <dbReference type="NCBI Taxonomy" id="2015348"/>
    <lineage>
        <taxon>Bacteria</taxon>
        <taxon>Pseudomonadati</taxon>
        <taxon>Pseudomonadota</taxon>
        <taxon>Betaproteobacteria</taxon>
        <taxon>Burkholderiales</taxon>
        <taxon>Burkholderiaceae</taxon>
        <taxon>Burkholderia</taxon>
        <taxon>Burkholderia cepacia complex</taxon>
    </lineage>
</organism>
<evidence type="ECO:0000256" key="1">
    <source>
        <dbReference type="ARBA" id="ARBA00009437"/>
    </source>
</evidence>
<dbReference type="InterPro" id="IPR036388">
    <property type="entry name" value="WH-like_DNA-bd_sf"/>
</dbReference>
<dbReference type="Gene3D" id="3.40.190.290">
    <property type="match status" value="1"/>
</dbReference>
<dbReference type="PANTHER" id="PTHR30537">
    <property type="entry name" value="HTH-TYPE TRANSCRIPTIONAL REGULATOR"/>
    <property type="match status" value="1"/>
</dbReference>
<dbReference type="Proteomes" id="UP000214600">
    <property type="component" value="Unassembled WGS sequence"/>
</dbReference>
<dbReference type="InterPro" id="IPR005119">
    <property type="entry name" value="LysR_subst-bd"/>
</dbReference>
<dbReference type="InterPro" id="IPR036390">
    <property type="entry name" value="WH_DNA-bd_sf"/>
</dbReference>
<dbReference type="Pfam" id="PF03466">
    <property type="entry name" value="LysR_substrate"/>
    <property type="match status" value="1"/>
</dbReference>
<keyword evidence="2" id="KW-0805">Transcription regulation</keyword>
<evidence type="ECO:0000313" key="7">
    <source>
        <dbReference type="Proteomes" id="UP000214600"/>
    </source>
</evidence>
<protein>
    <recommendedName>
        <fullName evidence="5">HTH lysR-type domain-containing protein</fullName>
    </recommendedName>
</protein>
<dbReference type="CDD" id="cd08422">
    <property type="entry name" value="PBP2_CrgA_like"/>
    <property type="match status" value="1"/>
</dbReference>
<evidence type="ECO:0000256" key="2">
    <source>
        <dbReference type="ARBA" id="ARBA00023015"/>
    </source>
</evidence>
<name>A0A228HQ35_9BURK</name>
<dbReference type="EMBL" id="NKFA01000040">
    <property type="protein sequence ID" value="OXI32019.1"/>
    <property type="molecule type" value="Genomic_DNA"/>
</dbReference>
<evidence type="ECO:0000259" key="5">
    <source>
        <dbReference type="PROSITE" id="PS50931"/>
    </source>
</evidence>
<evidence type="ECO:0000256" key="3">
    <source>
        <dbReference type="ARBA" id="ARBA00023125"/>
    </source>
</evidence>
<dbReference type="PROSITE" id="PS50931">
    <property type="entry name" value="HTH_LYSR"/>
    <property type="match status" value="1"/>
</dbReference>
<accession>A0A228HQ35</accession>
<keyword evidence="4" id="KW-0804">Transcription</keyword>
<evidence type="ECO:0000256" key="4">
    <source>
        <dbReference type="ARBA" id="ARBA00023163"/>
    </source>
</evidence>
<dbReference type="SUPFAM" id="SSF46785">
    <property type="entry name" value="Winged helix' DNA-binding domain"/>
    <property type="match status" value="1"/>
</dbReference>
<keyword evidence="3" id="KW-0238">DNA-binding</keyword>
<comment type="similarity">
    <text evidence="1">Belongs to the LysR transcriptional regulatory family.</text>
</comment>
<dbReference type="InterPro" id="IPR000847">
    <property type="entry name" value="LysR_HTH_N"/>
</dbReference>
<dbReference type="OrthoDB" id="9815676at2"/>
<dbReference type="Gene3D" id="1.10.10.10">
    <property type="entry name" value="Winged helix-like DNA-binding domain superfamily/Winged helix DNA-binding domain"/>
    <property type="match status" value="1"/>
</dbReference>
<sequence>MDTIAAVRLFFDVADQGSFSAVARTRQVAISSITRLINQLEQNLGATLFVRSTRQLSLTEAGYRLLQSRVQLTQLDETLKAIRGVTEDMSGRMRITAPENFGRRYLIDIIPALLDEFPGLEIELDLSDEYRDLVTQGFDMGIRVGEDQSLSLIQHRLTPNTHVLCASPTYLSRHGVPEEIDDLKKHRCIRHEILGLDKHWVFEDKAGVTHFMPQGSFSSNMSDAVISAAISNQGIILMPYWLVGAELVAGKLVPIMEASSAKPLPKYGDWLFIAYPPHNRHSIKVQTVRQRLIASLHDVGHPVDAAPESR</sequence>
<dbReference type="GO" id="GO:0003700">
    <property type="term" value="F:DNA-binding transcription factor activity"/>
    <property type="evidence" value="ECO:0007669"/>
    <property type="project" value="InterPro"/>
</dbReference>
<dbReference type="InterPro" id="IPR058163">
    <property type="entry name" value="LysR-type_TF_proteobact-type"/>
</dbReference>
<feature type="domain" description="HTH lysR-type" evidence="5">
    <location>
        <begin position="1"/>
        <end position="59"/>
    </location>
</feature>